<dbReference type="InterPro" id="IPR011041">
    <property type="entry name" value="Quinoprot_gluc/sorb_DH_b-prop"/>
</dbReference>
<evidence type="ECO:0000313" key="2">
    <source>
        <dbReference type="EMBL" id="UWP86742.1"/>
    </source>
</evidence>
<protein>
    <submittedName>
        <fullName evidence="2">PQQ-dependent sugar dehydrogenase</fullName>
    </submittedName>
</protein>
<name>A0ABY5WB40_9ACTN</name>
<organism evidence="2 3">
    <name type="scientific">Dactylosporangium fulvum</name>
    <dbReference type="NCBI Taxonomy" id="53359"/>
    <lineage>
        <taxon>Bacteria</taxon>
        <taxon>Bacillati</taxon>
        <taxon>Actinomycetota</taxon>
        <taxon>Actinomycetes</taxon>
        <taxon>Micromonosporales</taxon>
        <taxon>Micromonosporaceae</taxon>
        <taxon>Dactylosporangium</taxon>
    </lineage>
</organism>
<dbReference type="Proteomes" id="UP001059617">
    <property type="component" value="Chromosome"/>
</dbReference>
<feature type="domain" description="Glucose/Sorbosone dehydrogenase" evidence="1">
    <location>
        <begin position="30"/>
        <end position="316"/>
    </location>
</feature>
<dbReference type="InterPro" id="IPR012938">
    <property type="entry name" value="Glc/Sorbosone_DH"/>
</dbReference>
<gene>
    <name evidence="2" type="ORF">Dfulv_21870</name>
</gene>
<dbReference type="EMBL" id="CP073720">
    <property type="protein sequence ID" value="UWP86742.1"/>
    <property type="molecule type" value="Genomic_DNA"/>
</dbReference>
<dbReference type="Gene3D" id="2.120.10.30">
    <property type="entry name" value="TolB, C-terminal domain"/>
    <property type="match status" value="1"/>
</dbReference>
<sequence length="331" mass="35205">MAAVWLGFGVADPPKSDLRPGEVRTLVTGLQIPWGLAFLPDGSALVTERNTARVLAVSKRGAVKEVQRFADVHATGEGGLLGIAVSPSYRTDQWVYAYYSTAVDNRIVRFHLGGTPVSVLTGIPHADQHNGGRLAFGPDGMLYASTGDTANGENAQNRHTLAGKILRITPDGKPGPGNPFGTSAVFSLGHRNVEGLAFDPHGTLYASELGLERFDELNRIEAGRNYGWPVVEGKGGDTRFANPIDVWAPEYASPSGIAVTGGHVYVACLRGKRLWKVGLNGQQPQALLVGSYGRLRTVASAPDGTLWVMTSNRDGSGAPISTDDRILQLLP</sequence>
<accession>A0ABY5WB40</accession>
<dbReference type="PANTHER" id="PTHR19328:SF13">
    <property type="entry name" value="HIPL1 PROTEIN"/>
    <property type="match status" value="1"/>
</dbReference>
<reference evidence="2" key="2">
    <citation type="submission" date="2022-09" db="EMBL/GenBank/DDBJ databases">
        <title>Biosynthetic gene clusters of Dactylosporangioum fulvum.</title>
        <authorList>
            <person name="Caradec T."/>
        </authorList>
    </citation>
    <scope>NUCLEOTIDE SEQUENCE</scope>
    <source>
        <strain evidence="2">NRRL B-16292</strain>
    </source>
</reference>
<dbReference type="InterPro" id="IPR011042">
    <property type="entry name" value="6-blade_b-propeller_TolB-like"/>
</dbReference>
<keyword evidence="3" id="KW-1185">Reference proteome</keyword>
<dbReference type="Pfam" id="PF07995">
    <property type="entry name" value="GSDH"/>
    <property type="match status" value="1"/>
</dbReference>
<dbReference type="RefSeq" id="WP_259866221.1">
    <property type="nucleotide sequence ID" value="NZ_BAAAST010000004.1"/>
</dbReference>
<dbReference type="PANTHER" id="PTHR19328">
    <property type="entry name" value="HEDGEHOG-INTERACTING PROTEIN"/>
    <property type="match status" value="1"/>
</dbReference>
<evidence type="ECO:0000313" key="3">
    <source>
        <dbReference type="Proteomes" id="UP001059617"/>
    </source>
</evidence>
<reference evidence="2" key="1">
    <citation type="submission" date="2021-04" db="EMBL/GenBank/DDBJ databases">
        <authorList>
            <person name="Hartkoorn R.C."/>
            <person name="Beaudoing E."/>
            <person name="Hot D."/>
        </authorList>
    </citation>
    <scope>NUCLEOTIDE SEQUENCE</scope>
    <source>
        <strain evidence="2">NRRL B-16292</strain>
    </source>
</reference>
<evidence type="ECO:0000259" key="1">
    <source>
        <dbReference type="Pfam" id="PF07995"/>
    </source>
</evidence>
<dbReference type="SUPFAM" id="SSF50952">
    <property type="entry name" value="Soluble quinoprotein glucose dehydrogenase"/>
    <property type="match status" value="1"/>
</dbReference>
<proteinExistence type="predicted"/>